<dbReference type="GO" id="GO:0031177">
    <property type="term" value="F:phosphopantetheine binding"/>
    <property type="evidence" value="ECO:0007669"/>
    <property type="project" value="TreeGrafter"/>
</dbReference>
<dbReference type="PANTHER" id="PTHR45527:SF1">
    <property type="entry name" value="FATTY ACID SYNTHASE"/>
    <property type="match status" value="1"/>
</dbReference>
<dbReference type="SUPFAM" id="SSF47336">
    <property type="entry name" value="ACP-like"/>
    <property type="match status" value="1"/>
</dbReference>
<evidence type="ECO:0000259" key="1">
    <source>
        <dbReference type="PROSITE" id="PS50075"/>
    </source>
</evidence>
<dbReference type="PROSITE" id="PS50075">
    <property type="entry name" value="CARRIER"/>
    <property type="match status" value="1"/>
</dbReference>
<organism evidence="2 3">
    <name type="scientific">Cupriavidus oxalaticus</name>
    <dbReference type="NCBI Taxonomy" id="96344"/>
    <lineage>
        <taxon>Bacteria</taxon>
        <taxon>Pseudomonadati</taxon>
        <taxon>Pseudomonadota</taxon>
        <taxon>Betaproteobacteria</taxon>
        <taxon>Burkholderiales</taxon>
        <taxon>Burkholderiaceae</taxon>
        <taxon>Cupriavidus</taxon>
    </lineage>
</organism>
<dbReference type="GO" id="GO:0009239">
    <property type="term" value="P:enterobactin biosynthetic process"/>
    <property type="evidence" value="ECO:0007669"/>
    <property type="project" value="TreeGrafter"/>
</dbReference>
<proteinExistence type="predicted"/>
<sequence length="521" mass="57332">MPLENSPHELTMRHAEIAAAMVSFLKEKTGVVNADVAKNLRENGGDSLAATQLAAHLRGRFNVECSAAKLLGAPSLLDISRHMEQGRGGTIVPAEKGDAYPLSDQQTGVAFDQIRTPLGKQYNLPLYVEAGPGFDFKRFTRCMNAIFKRHAGLRMRLVLRDGHLMQRIAEFDEADLRIVDRGVTSDLLEELTLFCEPFDLEHGPLYRLAKVSCSGKSYLMFDMHHIVTDGYSKKLIFAQIDALYGGCYPALPDLAYTDYCCWAQSQKSGPARAASLAYWKDKIFPLPQPLALPVDHAWPSVRSVDAGCVTAFLGEDDVARLGEVARNSGATLYEALIASYGVAVACITGASDFMLGSPALGRNLPGTDDTVGMFASTACYRLGIDMPDSFAKHLEKVVGEVRATTQQMFFPLDEMVKMAAKERTERMARHPIFDLMLAFHARQLVEVQLDGHPVIWEPAATKSAIFDLHMHIFERPNGLDIRLIYNSSLFSMQTASEWLSAYVEVIGALSRAPESSMASAL</sequence>
<dbReference type="InterPro" id="IPR023213">
    <property type="entry name" value="CAT-like_dom_sf"/>
</dbReference>
<dbReference type="GO" id="GO:0009366">
    <property type="term" value="C:enterobactin synthetase complex"/>
    <property type="evidence" value="ECO:0007669"/>
    <property type="project" value="TreeGrafter"/>
</dbReference>
<protein>
    <recommendedName>
        <fullName evidence="1">Carrier domain-containing protein</fullName>
    </recommendedName>
</protein>
<evidence type="ECO:0000313" key="3">
    <source>
        <dbReference type="Proteomes" id="UP000325743"/>
    </source>
</evidence>
<dbReference type="Pfam" id="PF00550">
    <property type="entry name" value="PP-binding"/>
    <property type="match status" value="1"/>
</dbReference>
<dbReference type="RefSeq" id="WP_151071913.1">
    <property type="nucleotide sequence ID" value="NZ_CP032519.1"/>
</dbReference>
<dbReference type="EMBL" id="CP032519">
    <property type="protein sequence ID" value="QEZ46777.1"/>
    <property type="molecule type" value="Genomic_DNA"/>
</dbReference>
<reference evidence="2 3" key="1">
    <citation type="submission" date="2018-09" db="EMBL/GenBank/DDBJ databases">
        <title>Complete genome sequence of Cupriavidus oxalaticus T2, a bacterium capable of phenol tolerance and degradation.</title>
        <authorList>
            <person name="Yan J."/>
        </authorList>
    </citation>
    <scope>NUCLEOTIDE SEQUENCE [LARGE SCALE GENOMIC DNA]</scope>
    <source>
        <strain evidence="2 3">T2</strain>
    </source>
</reference>
<feature type="domain" description="Carrier" evidence="1">
    <location>
        <begin position="12"/>
        <end position="87"/>
    </location>
</feature>
<dbReference type="SUPFAM" id="SSF52777">
    <property type="entry name" value="CoA-dependent acyltransferases"/>
    <property type="match status" value="2"/>
</dbReference>
<gene>
    <name evidence="2" type="ORF">D2917_21495</name>
</gene>
<evidence type="ECO:0000313" key="2">
    <source>
        <dbReference type="EMBL" id="QEZ46777.1"/>
    </source>
</evidence>
<dbReference type="InterPro" id="IPR001242">
    <property type="entry name" value="Condensation_dom"/>
</dbReference>
<dbReference type="GO" id="GO:0043041">
    <property type="term" value="P:amino acid activation for nonribosomal peptide biosynthetic process"/>
    <property type="evidence" value="ECO:0007669"/>
    <property type="project" value="TreeGrafter"/>
</dbReference>
<dbReference type="GO" id="GO:0047527">
    <property type="term" value="F:2,3-dihydroxybenzoate-serine ligase activity"/>
    <property type="evidence" value="ECO:0007669"/>
    <property type="project" value="TreeGrafter"/>
</dbReference>
<dbReference type="Proteomes" id="UP000325743">
    <property type="component" value="Chromosome 2"/>
</dbReference>
<dbReference type="AlphaFoldDB" id="A0A5P3VKF7"/>
<dbReference type="Gene3D" id="1.10.1200.10">
    <property type="entry name" value="ACP-like"/>
    <property type="match status" value="1"/>
</dbReference>
<dbReference type="Gene3D" id="3.30.559.30">
    <property type="entry name" value="Nonribosomal peptide synthetase, condensation domain"/>
    <property type="match status" value="1"/>
</dbReference>
<dbReference type="PANTHER" id="PTHR45527">
    <property type="entry name" value="NONRIBOSOMAL PEPTIDE SYNTHETASE"/>
    <property type="match status" value="1"/>
</dbReference>
<dbReference type="InterPro" id="IPR036736">
    <property type="entry name" value="ACP-like_sf"/>
</dbReference>
<name>A0A5P3VKF7_9BURK</name>
<dbReference type="GO" id="GO:0005829">
    <property type="term" value="C:cytosol"/>
    <property type="evidence" value="ECO:0007669"/>
    <property type="project" value="TreeGrafter"/>
</dbReference>
<dbReference type="InterPro" id="IPR009081">
    <property type="entry name" value="PP-bd_ACP"/>
</dbReference>
<dbReference type="Pfam" id="PF00668">
    <property type="entry name" value="Condensation"/>
    <property type="match status" value="1"/>
</dbReference>
<accession>A0A5P3VKF7</accession>
<dbReference type="Gene3D" id="3.30.559.10">
    <property type="entry name" value="Chloramphenicol acetyltransferase-like domain"/>
    <property type="match status" value="1"/>
</dbReference>